<dbReference type="InterPro" id="IPR006026">
    <property type="entry name" value="Peptidase_Metallo"/>
</dbReference>
<name>A0A6C0GTQ8_9BACT</name>
<protein>
    <recommendedName>
        <fullName evidence="8">Peptidase M12A domain-containing protein</fullName>
    </recommendedName>
</protein>
<comment type="caution">
    <text evidence="6">Lacks conserved residue(s) required for the propagation of feature annotation.</text>
</comment>
<evidence type="ECO:0000313" key="10">
    <source>
        <dbReference type="Proteomes" id="UP000480178"/>
    </source>
</evidence>
<comment type="cofactor">
    <cofactor evidence="6">
        <name>Zn(2+)</name>
        <dbReference type="ChEBI" id="CHEBI:29105"/>
    </cofactor>
    <text evidence="6">Binds 1 zinc ion per subunit.</text>
</comment>
<dbReference type="GO" id="GO:0008270">
    <property type="term" value="F:zinc ion binding"/>
    <property type="evidence" value="ECO:0007669"/>
    <property type="project" value="UniProtKB-UniRule"/>
</dbReference>
<evidence type="ECO:0000256" key="5">
    <source>
        <dbReference type="ARBA" id="ARBA00023049"/>
    </source>
</evidence>
<keyword evidence="2 6" id="KW-0479">Metal-binding</keyword>
<dbReference type="SUPFAM" id="SSF55486">
    <property type="entry name" value="Metalloproteases ('zincins'), catalytic domain"/>
    <property type="match status" value="1"/>
</dbReference>
<dbReference type="PROSITE" id="PS51864">
    <property type="entry name" value="ASTACIN"/>
    <property type="match status" value="1"/>
</dbReference>
<evidence type="ECO:0000256" key="2">
    <source>
        <dbReference type="ARBA" id="ARBA00022723"/>
    </source>
</evidence>
<dbReference type="PROSITE" id="PS51257">
    <property type="entry name" value="PROKAR_LIPOPROTEIN"/>
    <property type="match status" value="1"/>
</dbReference>
<dbReference type="InterPro" id="IPR024079">
    <property type="entry name" value="MetalloPept_cat_dom_sf"/>
</dbReference>
<dbReference type="RefSeq" id="WP_162446797.1">
    <property type="nucleotide sequence ID" value="NZ_CP048222.1"/>
</dbReference>
<dbReference type="GO" id="GO:0004222">
    <property type="term" value="F:metalloendopeptidase activity"/>
    <property type="evidence" value="ECO:0007669"/>
    <property type="project" value="UniProtKB-UniRule"/>
</dbReference>
<dbReference type="AlphaFoldDB" id="A0A6C0GTQ8"/>
<dbReference type="InterPro" id="IPR036375">
    <property type="entry name" value="Hemopexin-like_dom_sf"/>
</dbReference>
<dbReference type="Gene3D" id="3.40.390.10">
    <property type="entry name" value="Collagenase (Catalytic Domain)"/>
    <property type="match status" value="1"/>
</dbReference>
<feature type="active site" evidence="6">
    <location>
        <position position="201"/>
    </location>
</feature>
<dbReference type="PANTHER" id="PTHR10127:SF780">
    <property type="entry name" value="METALLOENDOPEPTIDASE"/>
    <property type="match status" value="1"/>
</dbReference>
<keyword evidence="4 6" id="KW-0862">Zinc</keyword>
<feature type="domain" description="Peptidase M12A" evidence="8">
    <location>
        <begin position="114"/>
        <end position="305"/>
    </location>
</feature>
<dbReference type="Pfam" id="PF01400">
    <property type="entry name" value="Astacin"/>
    <property type="match status" value="1"/>
</dbReference>
<dbReference type="EMBL" id="CP048222">
    <property type="protein sequence ID" value="QHT70840.1"/>
    <property type="molecule type" value="Genomic_DNA"/>
</dbReference>
<feature type="binding site" evidence="6">
    <location>
        <position position="200"/>
    </location>
    <ligand>
        <name>Zn(2+)</name>
        <dbReference type="ChEBI" id="CHEBI:29105"/>
        <note>catalytic</note>
    </ligand>
</feature>
<feature type="binding site" evidence="6">
    <location>
        <position position="210"/>
    </location>
    <ligand>
        <name>Zn(2+)</name>
        <dbReference type="ChEBI" id="CHEBI:29105"/>
        <note>catalytic</note>
    </ligand>
</feature>
<evidence type="ECO:0000256" key="3">
    <source>
        <dbReference type="ARBA" id="ARBA00022801"/>
    </source>
</evidence>
<dbReference type="PRINTS" id="PR00480">
    <property type="entry name" value="ASTACIN"/>
</dbReference>
<dbReference type="KEGG" id="rhoz:GXP67_31430"/>
<organism evidence="9 10">
    <name type="scientific">Rhodocytophaga rosea</name>
    <dbReference type="NCBI Taxonomy" id="2704465"/>
    <lineage>
        <taxon>Bacteria</taxon>
        <taxon>Pseudomonadati</taxon>
        <taxon>Bacteroidota</taxon>
        <taxon>Cytophagia</taxon>
        <taxon>Cytophagales</taxon>
        <taxon>Rhodocytophagaceae</taxon>
        <taxon>Rhodocytophaga</taxon>
    </lineage>
</organism>
<evidence type="ECO:0000256" key="7">
    <source>
        <dbReference type="SAM" id="MobiDB-lite"/>
    </source>
</evidence>
<keyword evidence="10" id="KW-1185">Reference proteome</keyword>
<dbReference type="SUPFAM" id="SSF50923">
    <property type="entry name" value="Hemopexin-like domain"/>
    <property type="match status" value="1"/>
</dbReference>
<sequence>MKFNDLPPWATGLLVSFSLLTSCKQELEKAVPLSAEMKTPADTILRNVEDAYPGVSGIVKEGVLEGQPIRYMEKNGQAVWQGDIILSPEQLSGNGPNSPEQLAQPGKNAKTEGAGMTNPDRRWIDFIIPYQIGAGVNESVISNAINAWQSSTPIRFVPRTNQTDYVRFVQASGNSSALGRQGGMQEIRVQSGVSAGTVMHEIGHTIGLWHEHARADRDAHIIINWHNIISKEEENNFWQYYEGDGFDFDPFDFNSIMLYGNYDFSKDPKNLPTMVKKDGSLWTLNRQSPSSSDARTVKSMYSNLYIIWNGSLYGVNPKDGSFVNLGSGMLAPARSIAEDKNELRIIENGSLWKVNRLNGQKQKLGNYYWGGSVGLTGADPYGYCYAQHGTRLWKIDRFGNRTRLGGVNALENWSGTQAVFYHKNALYVIWKDALYKVNTTTGLVDRSYGSGWYNINGMAALFSSSNELYILSGSSIRRMNLITGTYTPIPGSFTNVKGMTAVGGVIYLVSGSVLYKVNPLTGARQTLSGGWDATTSIGSSRYADL</sequence>
<gene>
    <name evidence="9" type="ORF">GXP67_31430</name>
</gene>
<dbReference type="PANTHER" id="PTHR10127">
    <property type="entry name" value="DISCOIDIN, CUB, EGF, LAMININ , AND ZINC METALLOPROTEASE DOMAIN CONTAINING"/>
    <property type="match status" value="1"/>
</dbReference>
<keyword evidence="5 6" id="KW-0482">Metalloprotease</keyword>
<dbReference type="Proteomes" id="UP000480178">
    <property type="component" value="Chromosome"/>
</dbReference>
<proteinExistence type="predicted"/>
<accession>A0A6C0GTQ8</accession>
<evidence type="ECO:0000256" key="6">
    <source>
        <dbReference type="PROSITE-ProRule" id="PRU01211"/>
    </source>
</evidence>
<feature type="compositionally biased region" description="Polar residues" evidence="7">
    <location>
        <begin position="89"/>
        <end position="101"/>
    </location>
</feature>
<dbReference type="SMART" id="SM00235">
    <property type="entry name" value="ZnMc"/>
    <property type="match status" value="1"/>
</dbReference>
<evidence type="ECO:0000256" key="1">
    <source>
        <dbReference type="ARBA" id="ARBA00022670"/>
    </source>
</evidence>
<evidence type="ECO:0000259" key="8">
    <source>
        <dbReference type="PROSITE" id="PS51864"/>
    </source>
</evidence>
<feature type="region of interest" description="Disordered" evidence="7">
    <location>
        <begin position="89"/>
        <end position="116"/>
    </location>
</feature>
<keyword evidence="3 6" id="KW-0378">Hydrolase</keyword>
<keyword evidence="1 6" id="KW-0645">Protease</keyword>
<dbReference type="GO" id="GO:0006508">
    <property type="term" value="P:proteolysis"/>
    <property type="evidence" value="ECO:0007669"/>
    <property type="project" value="UniProtKB-KW"/>
</dbReference>
<feature type="binding site" evidence="6">
    <location>
        <position position="204"/>
    </location>
    <ligand>
        <name>Zn(2+)</name>
        <dbReference type="ChEBI" id="CHEBI:29105"/>
        <note>catalytic</note>
    </ligand>
</feature>
<evidence type="ECO:0000313" key="9">
    <source>
        <dbReference type="EMBL" id="QHT70840.1"/>
    </source>
</evidence>
<reference evidence="9 10" key="1">
    <citation type="submission" date="2020-01" db="EMBL/GenBank/DDBJ databases">
        <authorList>
            <person name="Kim M.K."/>
        </authorList>
    </citation>
    <scope>NUCLEOTIDE SEQUENCE [LARGE SCALE GENOMIC DNA]</scope>
    <source>
        <strain evidence="9 10">172606-1</strain>
    </source>
</reference>
<dbReference type="InterPro" id="IPR001506">
    <property type="entry name" value="Peptidase_M12A"/>
</dbReference>
<evidence type="ECO:0000256" key="4">
    <source>
        <dbReference type="ARBA" id="ARBA00022833"/>
    </source>
</evidence>